<proteinExistence type="predicted"/>
<sequence>MRSGVSWGVARHSDYVPARRQILNIPFPHHLHCDILLSTSFAADLNNVEESFVFSAPYTNVNDISKSQTVLLSFKRSNPFFLVVKCIALLETDVVSVGIGETRDDSLQPRSCEIL</sequence>
<accession>A0AAV5VZA8</accession>
<keyword evidence="2" id="KW-1185">Reference proteome</keyword>
<evidence type="ECO:0000313" key="1">
    <source>
        <dbReference type="EMBL" id="GMT24964.1"/>
    </source>
</evidence>
<name>A0AAV5VZA8_9BILA</name>
<feature type="non-terminal residue" evidence="1">
    <location>
        <position position="115"/>
    </location>
</feature>
<comment type="caution">
    <text evidence="1">The sequence shown here is derived from an EMBL/GenBank/DDBJ whole genome shotgun (WGS) entry which is preliminary data.</text>
</comment>
<dbReference type="Proteomes" id="UP001432322">
    <property type="component" value="Unassembled WGS sequence"/>
</dbReference>
<dbReference type="EMBL" id="BTSY01000004">
    <property type="protein sequence ID" value="GMT24964.1"/>
    <property type="molecule type" value="Genomic_DNA"/>
</dbReference>
<organism evidence="1 2">
    <name type="scientific">Pristionchus fissidentatus</name>
    <dbReference type="NCBI Taxonomy" id="1538716"/>
    <lineage>
        <taxon>Eukaryota</taxon>
        <taxon>Metazoa</taxon>
        <taxon>Ecdysozoa</taxon>
        <taxon>Nematoda</taxon>
        <taxon>Chromadorea</taxon>
        <taxon>Rhabditida</taxon>
        <taxon>Rhabditina</taxon>
        <taxon>Diplogasteromorpha</taxon>
        <taxon>Diplogasteroidea</taxon>
        <taxon>Neodiplogasteridae</taxon>
        <taxon>Pristionchus</taxon>
    </lineage>
</organism>
<protein>
    <submittedName>
        <fullName evidence="1">Uncharacterized protein</fullName>
    </submittedName>
</protein>
<evidence type="ECO:0000313" key="2">
    <source>
        <dbReference type="Proteomes" id="UP001432322"/>
    </source>
</evidence>
<dbReference type="AlphaFoldDB" id="A0AAV5VZA8"/>
<gene>
    <name evidence="1" type="ORF">PFISCL1PPCAC_16261</name>
</gene>
<reference evidence="1" key="1">
    <citation type="submission" date="2023-10" db="EMBL/GenBank/DDBJ databases">
        <title>Genome assembly of Pristionchus species.</title>
        <authorList>
            <person name="Yoshida K."/>
            <person name="Sommer R.J."/>
        </authorList>
    </citation>
    <scope>NUCLEOTIDE SEQUENCE</scope>
    <source>
        <strain evidence="1">RS5133</strain>
    </source>
</reference>